<proteinExistence type="predicted"/>
<evidence type="ECO:0000313" key="1">
    <source>
        <dbReference type="EMBL" id="EMD30745.1"/>
    </source>
</evidence>
<dbReference type="OrthoDB" id="2795925at2759"/>
<dbReference type="HOGENOM" id="CLU_009122_0_0_1"/>
<dbReference type="EMBL" id="KB445859">
    <property type="protein sequence ID" value="EMD30745.1"/>
    <property type="molecule type" value="Genomic_DNA"/>
</dbReference>
<reference evidence="1 2" key="1">
    <citation type="journal article" date="2012" name="Proc. Natl. Acad. Sci. U.S.A.">
        <title>Comparative genomics of Ceriporiopsis subvermispora and Phanerochaete chrysosporium provide insight into selective ligninolysis.</title>
        <authorList>
            <person name="Fernandez-Fueyo E."/>
            <person name="Ruiz-Duenas F.J."/>
            <person name="Ferreira P."/>
            <person name="Floudas D."/>
            <person name="Hibbett D.S."/>
            <person name="Canessa P."/>
            <person name="Larrondo L.F."/>
            <person name="James T.Y."/>
            <person name="Seelenfreund D."/>
            <person name="Lobos S."/>
            <person name="Polanco R."/>
            <person name="Tello M."/>
            <person name="Honda Y."/>
            <person name="Watanabe T."/>
            <person name="Watanabe T."/>
            <person name="Ryu J.S."/>
            <person name="Kubicek C.P."/>
            <person name="Schmoll M."/>
            <person name="Gaskell J."/>
            <person name="Hammel K.E."/>
            <person name="St John F.J."/>
            <person name="Vanden Wymelenberg A."/>
            <person name="Sabat G."/>
            <person name="Splinter BonDurant S."/>
            <person name="Syed K."/>
            <person name="Yadav J.S."/>
            <person name="Doddapaneni H."/>
            <person name="Subramanian V."/>
            <person name="Lavin J.L."/>
            <person name="Oguiza J.A."/>
            <person name="Perez G."/>
            <person name="Pisabarro A.G."/>
            <person name="Ramirez L."/>
            <person name="Santoyo F."/>
            <person name="Master E."/>
            <person name="Coutinho P.M."/>
            <person name="Henrissat B."/>
            <person name="Lombard V."/>
            <person name="Magnuson J.K."/>
            <person name="Kuees U."/>
            <person name="Hori C."/>
            <person name="Igarashi K."/>
            <person name="Samejima M."/>
            <person name="Held B.W."/>
            <person name="Barry K.W."/>
            <person name="LaButti K.M."/>
            <person name="Lapidus A."/>
            <person name="Lindquist E.A."/>
            <person name="Lucas S.M."/>
            <person name="Riley R."/>
            <person name="Salamov A.A."/>
            <person name="Hoffmeister D."/>
            <person name="Schwenk D."/>
            <person name="Hadar Y."/>
            <person name="Yarden O."/>
            <person name="de Vries R.P."/>
            <person name="Wiebenga A."/>
            <person name="Stenlid J."/>
            <person name="Eastwood D."/>
            <person name="Grigoriev I.V."/>
            <person name="Berka R.M."/>
            <person name="Blanchette R.A."/>
            <person name="Kersten P."/>
            <person name="Martinez A.T."/>
            <person name="Vicuna R."/>
            <person name="Cullen D."/>
        </authorList>
    </citation>
    <scope>NUCLEOTIDE SEQUENCE [LARGE SCALE GENOMIC DNA]</scope>
    <source>
        <strain evidence="1 2">B</strain>
    </source>
</reference>
<name>M2QFE8_CERS8</name>
<dbReference type="InterPro" id="IPR041078">
    <property type="entry name" value="Plavaka"/>
</dbReference>
<accession>M2QFE8</accession>
<feature type="non-terminal residue" evidence="1">
    <location>
        <position position="1"/>
    </location>
</feature>
<dbReference type="Pfam" id="PF18759">
    <property type="entry name" value="Plavaka"/>
    <property type="match status" value="1"/>
</dbReference>
<keyword evidence="2" id="KW-1185">Reference proteome</keyword>
<protein>
    <submittedName>
        <fullName evidence="1">Uncharacterized protein</fullName>
    </submittedName>
</protein>
<evidence type="ECO:0000313" key="2">
    <source>
        <dbReference type="Proteomes" id="UP000016930"/>
    </source>
</evidence>
<dbReference type="Proteomes" id="UP000016930">
    <property type="component" value="Unassembled WGS sequence"/>
</dbReference>
<gene>
    <name evidence="1" type="ORF">CERSUDRAFT_60878</name>
</gene>
<organism evidence="1 2">
    <name type="scientific">Ceriporiopsis subvermispora (strain B)</name>
    <name type="common">White-rot fungus</name>
    <name type="synonym">Gelatoporia subvermispora</name>
    <dbReference type="NCBI Taxonomy" id="914234"/>
    <lineage>
        <taxon>Eukaryota</taxon>
        <taxon>Fungi</taxon>
        <taxon>Dikarya</taxon>
        <taxon>Basidiomycota</taxon>
        <taxon>Agaricomycotina</taxon>
        <taxon>Agaricomycetes</taxon>
        <taxon>Polyporales</taxon>
        <taxon>Gelatoporiaceae</taxon>
        <taxon>Gelatoporia</taxon>
    </lineage>
</organism>
<dbReference type="AlphaFoldDB" id="M2QFE8"/>
<sequence>DDIRTEYHPHTRKPPCVEPFSTFTHGNAEPTIPRPVGEPFAPFATREDFEFAELALDAALNETQIDAAVKLIRRIMETGAFSFKNGRDEPVVIKQGEKTFEYSMYYRPLWDWVNDLLHDPQLAPHFTWDAQRLFKYNGKNKEWVRFIDEPWTADHWWKVQTNLAVDGKPFFIILYADKTKLSSFGTQKAYPIIARCGNLPAHIRNSNGPGGGAIVGWLPIVNKGRSNAAHAELKNVVWHHASWKLLSTIEPHSKNGHYMQAPDDPDSLARIYTIVAFRSEDYDEALQACCCRGIKGAQPCPRCDMKRGTAHIYDLSWTLRTTAAMQGAYNTAATKETHKEVEEILQPLGIRNVENVFWKLGNCDPYHGSSFDRLHGCELGIWGTHLWAVSNYLILLDHNFIVLFRAVNFPRWPGLYHFDQVTGITFNDGYKFECLLTIIIYIAHNIVTPAVSPHGYLLLQCIRAFANVDMYLSLTVHTMDTIAAGRQELERFFRLLNDYIRLCNEQPDGREVKEWGSIIKLHLLLHAFDDVMDKGSTRNYDTKPNEKMHGVLKSSYFTTNYRNVEEQILQRVHILNVMDTIRITVNYCDELDQIDANAKPPELESNTQFEHVYFGAPQQPTTLAQVLQQGVDNPAIQALPVKLATYIKSNIFTVSDSLNFQIILRCVIILWHDLIREYRYMKVNFESRVDWKLSTSMLRCNPSFFGNPRYDHIMFKIIGPDGQPSFAIGEFVLIFTINFWEKIEPLVLVRSFDIPRGQHTHSTTDKNLGLFRVSMRSSSSFEVIHASSIVRGALAVPTFDRANDRFIVDLKDEDMFLRLRGF</sequence>